<dbReference type="KEGG" id="tbe:Trebr_0118"/>
<proteinExistence type="predicted"/>
<sequence length="314" mass="32576">MNIGVIGSIYIAQLMRTAGQQPHDGTAAVPFFTAEPAGGAFTAALNLSRAGYGVLFCGRIGGRQPCPAPAVVSTTATSAAQITSSVPAEPALAAEIPASPPKCDAVCADPYGGSLRSYLANAGVNCTHLSADPHAATGIITLLKEENGTRRFVHDGANGRVSIPDVALFFEHTDSLAEPLAALVVLPFGLSPQTVDFAVREATNRRIPLFPENEHCQTAEPGTTGLPLSDEGDLLKTTENEAESHVGILPPDVRKKISATVRLAMLADAASLAEKSAAAQSGVGGDDSWGAAVHPEFKISGQNTRTFEFDIMGF</sequence>
<dbReference type="SUPFAM" id="SSF53613">
    <property type="entry name" value="Ribokinase-like"/>
    <property type="match status" value="1"/>
</dbReference>
<dbReference type="RefSeq" id="WP_013757292.1">
    <property type="nucleotide sequence ID" value="NC_015500.1"/>
</dbReference>
<evidence type="ECO:0000313" key="1">
    <source>
        <dbReference type="EMBL" id="AEE15572.1"/>
    </source>
</evidence>
<keyword evidence="1" id="KW-0378">Hydrolase</keyword>
<dbReference type="GO" id="GO:0016787">
    <property type="term" value="F:hydrolase activity"/>
    <property type="evidence" value="ECO:0007669"/>
    <property type="project" value="UniProtKB-KW"/>
</dbReference>
<keyword evidence="2" id="KW-1185">Reference proteome</keyword>
<dbReference type="HOGENOM" id="CLU_885493_0_0_12"/>
<accession>F4LL94</accession>
<gene>
    <name evidence="1" type="ordered locus">Trebr_0118</name>
</gene>
<dbReference type="Gene3D" id="3.40.1190.20">
    <property type="match status" value="1"/>
</dbReference>
<dbReference type="InterPro" id="IPR014718">
    <property type="entry name" value="GH-type_carb-bd"/>
</dbReference>
<evidence type="ECO:0000313" key="2">
    <source>
        <dbReference type="Proteomes" id="UP000006546"/>
    </source>
</evidence>
<name>F4LL94_TREBD</name>
<protein>
    <submittedName>
        <fullName evidence="1">Glycoside hydrolase family 42 domain 5 loop region</fullName>
    </submittedName>
</protein>
<dbReference type="GO" id="GO:0030246">
    <property type="term" value="F:carbohydrate binding"/>
    <property type="evidence" value="ECO:0007669"/>
    <property type="project" value="InterPro"/>
</dbReference>
<dbReference type="Proteomes" id="UP000006546">
    <property type="component" value="Chromosome"/>
</dbReference>
<dbReference type="Gene3D" id="2.70.98.10">
    <property type="match status" value="1"/>
</dbReference>
<dbReference type="AlphaFoldDB" id="F4LL94"/>
<dbReference type="EMBL" id="CP002696">
    <property type="protein sequence ID" value="AEE15572.1"/>
    <property type="molecule type" value="Genomic_DNA"/>
</dbReference>
<dbReference type="InterPro" id="IPR029056">
    <property type="entry name" value="Ribokinase-like"/>
</dbReference>
<reference evidence="2" key="1">
    <citation type="submission" date="2011-04" db="EMBL/GenBank/DDBJ databases">
        <title>The complete genome of Treponema brennaborense DSM 12168.</title>
        <authorList>
            <person name="Lucas S."/>
            <person name="Han J."/>
            <person name="Lapidus A."/>
            <person name="Bruce D."/>
            <person name="Goodwin L."/>
            <person name="Pitluck S."/>
            <person name="Peters L."/>
            <person name="Kyrpides N."/>
            <person name="Mavromatis K."/>
            <person name="Ivanova N."/>
            <person name="Mikhailova N."/>
            <person name="Pagani I."/>
            <person name="Teshima H."/>
            <person name="Detter J.C."/>
            <person name="Tapia R."/>
            <person name="Han C."/>
            <person name="Land M."/>
            <person name="Hauser L."/>
            <person name="Markowitz V."/>
            <person name="Cheng J.-F."/>
            <person name="Hugenholtz P."/>
            <person name="Woyke T."/>
            <person name="Wu D."/>
            <person name="Gronow S."/>
            <person name="Wellnitz S."/>
            <person name="Brambilla E."/>
            <person name="Klenk H.-P."/>
            <person name="Eisen J.A."/>
        </authorList>
    </citation>
    <scope>NUCLEOTIDE SEQUENCE [LARGE SCALE GENOMIC DNA]</scope>
    <source>
        <strain evidence="2">DSM 12168 / CIP 105900 / DD5/3</strain>
    </source>
</reference>
<organism evidence="1 2">
    <name type="scientific">Treponema brennaborense (strain DSM 12168 / CIP 105900 / DD5/3)</name>
    <dbReference type="NCBI Taxonomy" id="906968"/>
    <lineage>
        <taxon>Bacteria</taxon>
        <taxon>Pseudomonadati</taxon>
        <taxon>Spirochaetota</taxon>
        <taxon>Spirochaetia</taxon>
        <taxon>Spirochaetales</taxon>
        <taxon>Treponemataceae</taxon>
        <taxon>Treponema</taxon>
    </lineage>
</organism>